<name>A0A0C2FMH6_9BILA</name>
<evidence type="ECO:0000313" key="2">
    <source>
        <dbReference type="Proteomes" id="UP000054047"/>
    </source>
</evidence>
<reference evidence="1 2" key="1">
    <citation type="submission" date="2013-12" db="EMBL/GenBank/DDBJ databases">
        <title>Draft genome of the parsitic nematode Ancylostoma duodenale.</title>
        <authorList>
            <person name="Mitreva M."/>
        </authorList>
    </citation>
    <scope>NUCLEOTIDE SEQUENCE [LARGE SCALE GENOMIC DNA]</scope>
    <source>
        <strain evidence="1 2">Zhejiang</strain>
    </source>
</reference>
<proteinExistence type="predicted"/>
<protein>
    <submittedName>
        <fullName evidence="1">Uncharacterized protein</fullName>
    </submittedName>
</protein>
<organism evidence="1 2">
    <name type="scientific">Ancylostoma duodenale</name>
    <dbReference type="NCBI Taxonomy" id="51022"/>
    <lineage>
        <taxon>Eukaryota</taxon>
        <taxon>Metazoa</taxon>
        <taxon>Ecdysozoa</taxon>
        <taxon>Nematoda</taxon>
        <taxon>Chromadorea</taxon>
        <taxon>Rhabditida</taxon>
        <taxon>Rhabditina</taxon>
        <taxon>Rhabditomorpha</taxon>
        <taxon>Strongyloidea</taxon>
        <taxon>Ancylostomatidae</taxon>
        <taxon>Ancylostomatinae</taxon>
        <taxon>Ancylostoma</taxon>
    </lineage>
</organism>
<dbReference type="AlphaFoldDB" id="A0A0C2FMH6"/>
<gene>
    <name evidence="1" type="ORF">ANCDUO_20129</name>
</gene>
<keyword evidence="2" id="KW-1185">Reference proteome</keyword>
<dbReference type="Proteomes" id="UP000054047">
    <property type="component" value="Unassembled WGS sequence"/>
</dbReference>
<dbReference type="OrthoDB" id="1055097at2759"/>
<accession>A0A0C2FMH6</accession>
<sequence>MYRGGGANGGFSKTRCTHSQTNVHTNVNTCSHRQRVGRETQATSIYGAGPVSVIERPYSAVPPISLDLPAAHTLDDRASNYFY</sequence>
<dbReference type="EMBL" id="KN751918">
    <property type="protein sequence ID" value="KIH49795.1"/>
    <property type="molecule type" value="Genomic_DNA"/>
</dbReference>
<evidence type="ECO:0000313" key="1">
    <source>
        <dbReference type="EMBL" id="KIH49795.1"/>
    </source>
</evidence>